<reference evidence="1 2" key="1">
    <citation type="submission" date="2018-10" db="EMBL/GenBank/DDBJ databases">
        <authorList>
            <consortium name="Molecular Microbiology and Infection Unit (UMMI)"/>
            <person name="Machado M."/>
        </authorList>
    </citation>
    <scope>NUCLEOTIDE SEQUENCE [LARGE SCALE GENOMIC DNA]</scope>
    <source>
        <strain evidence="1">FMV2238.02</strain>
    </source>
</reference>
<keyword evidence="2" id="KW-1185">Reference proteome</keyword>
<name>A0A3P5XQR6_STRCB</name>
<dbReference type="InterPro" id="IPR035069">
    <property type="entry name" value="TTHA1013/TTHA0281-like"/>
</dbReference>
<dbReference type="SUPFAM" id="SSF143100">
    <property type="entry name" value="TTHA1013/TTHA0281-like"/>
    <property type="match status" value="1"/>
</dbReference>
<dbReference type="AlphaFoldDB" id="A0A3P5XQR6"/>
<dbReference type="Gene3D" id="3.30.160.250">
    <property type="match status" value="1"/>
</dbReference>
<evidence type="ECO:0000313" key="2">
    <source>
        <dbReference type="Proteomes" id="UP000280759"/>
    </source>
</evidence>
<dbReference type="EMBL" id="UXEP01000017">
    <property type="protein sequence ID" value="VDC42835.1"/>
    <property type="molecule type" value="Genomic_DNA"/>
</dbReference>
<dbReference type="Proteomes" id="UP000280759">
    <property type="component" value="Unassembled WGS sequence"/>
</dbReference>
<gene>
    <name evidence="1" type="ORF">FMV2238Y02_13080</name>
</gene>
<proteinExistence type="predicted"/>
<accession>A0A3P5XQR6</accession>
<organism evidence="1 2">
    <name type="scientific">Streptococcus canis</name>
    <dbReference type="NCBI Taxonomy" id="1329"/>
    <lineage>
        <taxon>Bacteria</taxon>
        <taxon>Bacillati</taxon>
        <taxon>Bacillota</taxon>
        <taxon>Bacilli</taxon>
        <taxon>Lactobacillales</taxon>
        <taxon>Streptococcaceae</taxon>
        <taxon>Streptococcus</taxon>
    </lineage>
</organism>
<evidence type="ECO:0000313" key="1">
    <source>
        <dbReference type="EMBL" id="VDC42835.1"/>
    </source>
</evidence>
<protein>
    <submittedName>
        <fullName evidence="1">Uncharacterized protein</fullName>
    </submittedName>
</protein>
<dbReference type="RefSeq" id="WP_125074395.1">
    <property type="nucleotide sequence ID" value="NZ_UXEP01000017.1"/>
</dbReference>
<sequence length="151" mass="16972">MLVTYPALFYYDDTQGETVAPYFVTFPDFEYSATQGGDMADAMAMASEWLGINLADYIENGRDIPKPSDINSLSLVDNNPFREDKDFRLIYDPNKSFISLVVVDVSKYLGSQEPIKKTLTIPRWADTLGRELGLNFSQTLTDAIADKKIHA</sequence>